<organism evidence="1">
    <name type="scientific">bioreactor metagenome</name>
    <dbReference type="NCBI Taxonomy" id="1076179"/>
    <lineage>
        <taxon>unclassified sequences</taxon>
        <taxon>metagenomes</taxon>
        <taxon>ecological metagenomes</taxon>
    </lineage>
</organism>
<proteinExistence type="predicted"/>
<sequence>MIFHNPSLFHAIVQASDFQDASGNSMLTSDGKFDADYLDLMGINVKNDAGDTVLTIDQTGLKFNSAYSPIKYQYSTNNSSWHDVVTSNDKYRRESFDGGTTWGAGYQFVGTDGSDANVPSYIHSTYIGQTEIISPTITGATFNVIGSNDGILFYKNSALLMQMTLNGSDDNNLYIQGARDAVFYLPAGQLYVNVGLGKQKVLTEGDSLNAVFS</sequence>
<accession>A0A644X131</accession>
<name>A0A644X131_9ZZZZ</name>
<comment type="caution">
    <text evidence="1">The sequence shown here is derived from an EMBL/GenBank/DDBJ whole genome shotgun (WGS) entry which is preliminary data.</text>
</comment>
<reference evidence="1" key="1">
    <citation type="submission" date="2019-08" db="EMBL/GenBank/DDBJ databases">
        <authorList>
            <person name="Kucharzyk K."/>
            <person name="Murdoch R.W."/>
            <person name="Higgins S."/>
            <person name="Loffler F."/>
        </authorList>
    </citation>
    <scope>NUCLEOTIDE SEQUENCE</scope>
</reference>
<evidence type="ECO:0000313" key="1">
    <source>
        <dbReference type="EMBL" id="MPM09836.1"/>
    </source>
</evidence>
<gene>
    <name evidence="1" type="ORF">SDC9_56159</name>
</gene>
<protein>
    <submittedName>
        <fullName evidence="1">Uncharacterized protein</fullName>
    </submittedName>
</protein>
<dbReference type="EMBL" id="VSSQ01001618">
    <property type="protein sequence ID" value="MPM09836.1"/>
    <property type="molecule type" value="Genomic_DNA"/>
</dbReference>
<dbReference type="AlphaFoldDB" id="A0A644X131"/>